<dbReference type="EMBL" id="JAFNEN010000022">
    <property type="protein sequence ID" value="KAG8199955.1"/>
    <property type="molecule type" value="Genomic_DNA"/>
</dbReference>
<feature type="chain" id="PRO_5043686608" evidence="3">
    <location>
        <begin position="18"/>
        <end position="227"/>
    </location>
</feature>
<proteinExistence type="predicted"/>
<keyword evidence="2" id="KW-1133">Transmembrane helix</keyword>
<protein>
    <submittedName>
        <fullName evidence="4">Uncharacterized protein</fullName>
    </submittedName>
</protein>
<organism evidence="4 5">
    <name type="scientific">Oedothorax gibbosus</name>
    <dbReference type="NCBI Taxonomy" id="931172"/>
    <lineage>
        <taxon>Eukaryota</taxon>
        <taxon>Metazoa</taxon>
        <taxon>Ecdysozoa</taxon>
        <taxon>Arthropoda</taxon>
        <taxon>Chelicerata</taxon>
        <taxon>Arachnida</taxon>
        <taxon>Araneae</taxon>
        <taxon>Araneomorphae</taxon>
        <taxon>Entelegynae</taxon>
        <taxon>Araneoidea</taxon>
        <taxon>Linyphiidae</taxon>
        <taxon>Erigoninae</taxon>
        <taxon>Oedothorax</taxon>
    </lineage>
</organism>
<feature type="signal peptide" evidence="3">
    <location>
        <begin position="1"/>
        <end position="17"/>
    </location>
</feature>
<keyword evidence="2" id="KW-0472">Membrane</keyword>
<keyword evidence="5" id="KW-1185">Reference proteome</keyword>
<dbReference type="Proteomes" id="UP000827092">
    <property type="component" value="Unassembled WGS sequence"/>
</dbReference>
<evidence type="ECO:0000256" key="2">
    <source>
        <dbReference type="SAM" id="Phobius"/>
    </source>
</evidence>
<reference evidence="4 5" key="1">
    <citation type="journal article" date="2022" name="Nat. Ecol. Evol.">
        <title>A masculinizing supergene underlies an exaggerated male reproductive morph in a spider.</title>
        <authorList>
            <person name="Hendrickx F."/>
            <person name="De Corte Z."/>
            <person name="Sonet G."/>
            <person name="Van Belleghem S.M."/>
            <person name="Kostlbacher S."/>
            <person name="Vangestel C."/>
        </authorList>
    </citation>
    <scope>NUCLEOTIDE SEQUENCE [LARGE SCALE GENOMIC DNA]</scope>
    <source>
        <strain evidence="4">W744_W776</strain>
    </source>
</reference>
<dbReference type="AlphaFoldDB" id="A0AAV6VV32"/>
<keyword evidence="3" id="KW-0732">Signal</keyword>
<comment type="caution">
    <text evidence="4">The sequence shown here is derived from an EMBL/GenBank/DDBJ whole genome shotgun (WGS) entry which is preliminary data.</text>
</comment>
<gene>
    <name evidence="4" type="ORF">JTE90_006201</name>
</gene>
<keyword evidence="2" id="KW-0812">Transmembrane</keyword>
<evidence type="ECO:0000313" key="4">
    <source>
        <dbReference type="EMBL" id="KAG8199955.1"/>
    </source>
</evidence>
<evidence type="ECO:0000256" key="3">
    <source>
        <dbReference type="SAM" id="SignalP"/>
    </source>
</evidence>
<feature type="region of interest" description="Disordered" evidence="1">
    <location>
        <begin position="28"/>
        <end position="60"/>
    </location>
</feature>
<sequence length="227" mass="25540">MLLSTFSFCLLLLTVSADSINTFHKSTSTKKPDALFGHSQHQSKPKKQPSHISEFTDPDTGLNPFLDIEEGLASAGRNVMKDDERREDPPFFDFELVEGDSSDRRGWSSGGSDISSKLPVEETLQRWPPFEDKIKEEPSTTANHIASEVPATTESSFEPEHINSFIEQQINEDIRTSRPFKHSILYCSVTVISVGFVAVLIGVCWWRRKVKRTTQSHSAVENGDLER</sequence>
<name>A0AAV6VV32_9ARAC</name>
<feature type="transmembrane region" description="Helical" evidence="2">
    <location>
        <begin position="183"/>
        <end position="206"/>
    </location>
</feature>
<evidence type="ECO:0000256" key="1">
    <source>
        <dbReference type="SAM" id="MobiDB-lite"/>
    </source>
</evidence>
<evidence type="ECO:0000313" key="5">
    <source>
        <dbReference type="Proteomes" id="UP000827092"/>
    </source>
</evidence>
<accession>A0AAV6VV32</accession>